<comment type="subcellular location">
    <subcellularLocation>
        <location evidence="5 6">Cytoplasm</location>
    </subcellularLocation>
</comment>
<evidence type="ECO:0000256" key="3">
    <source>
        <dbReference type="ARBA" id="ARBA00022801"/>
    </source>
</evidence>
<organism evidence="9 10">
    <name type="scientific">Haemophilus sputorum</name>
    <dbReference type="NCBI Taxonomy" id="1078480"/>
    <lineage>
        <taxon>Bacteria</taxon>
        <taxon>Pseudomonadati</taxon>
        <taxon>Pseudomonadota</taxon>
        <taxon>Gammaproteobacteria</taxon>
        <taxon>Pasteurellales</taxon>
        <taxon>Pasteurellaceae</taxon>
        <taxon>Haemophilus</taxon>
    </lineage>
</organism>
<dbReference type="EC" id="3.1.11.6" evidence="5"/>
<name>A0A369YPQ4_9PAST</name>
<dbReference type="PANTHER" id="PTHR30008">
    <property type="entry name" value="EXODEOXYRIBONUCLEASE 7 LARGE SUBUNIT"/>
    <property type="match status" value="1"/>
</dbReference>
<dbReference type="InterPro" id="IPR003753">
    <property type="entry name" value="Exonuc_VII_L"/>
</dbReference>
<dbReference type="RefSeq" id="WP_111401673.1">
    <property type="nucleotide sequence ID" value="NZ_QEPN01000001.1"/>
</dbReference>
<evidence type="ECO:0000313" key="9">
    <source>
        <dbReference type="EMBL" id="RDE73876.1"/>
    </source>
</evidence>
<dbReference type="InterPro" id="IPR020579">
    <property type="entry name" value="Exonuc_VII_lsu_C"/>
</dbReference>
<dbReference type="EMBL" id="QEPN01000001">
    <property type="protein sequence ID" value="RDE73876.1"/>
    <property type="molecule type" value="Genomic_DNA"/>
</dbReference>
<feature type="domain" description="OB-fold nucleic acid binding" evidence="8">
    <location>
        <begin position="5"/>
        <end position="98"/>
    </location>
</feature>
<gene>
    <name evidence="5" type="primary">xseA</name>
    <name evidence="9" type="ORF">DPV93_01590</name>
</gene>
<dbReference type="GO" id="GO:0006308">
    <property type="term" value="P:DNA catabolic process"/>
    <property type="evidence" value="ECO:0007669"/>
    <property type="project" value="UniProtKB-UniRule"/>
</dbReference>
<evidence type="ECO:0000259" key="7">
    <source>
        <dbReference type="Pfam" id="PF02601"/>
    </source>
</evidence>
<dbReference type="Pfam" id="PF13742">
    <property type="entry name" value="tRNA_anti_2"/>
    <property type="match status" value="1"/>
</dbReference>
<dbReference type="STRING" id="1035839.GCA_000238795_00675"/>
<evidence type="ECO:0000256" key="6">
    <source>
        <dbReference type="RuleBase" id="RU004355"/>
    </source>
</evidence>
<comment type="catalytic activity">
    <reaction evidence="5 6">
        <text>Exonucleolytic cleavage in either 5'- to 3'- or 3'- to 5'-direction to yield nucleoside 5'-phosphates.</text>
        <dbReference type="EC" id="3.1.11.6"/>
    </reaction>
</comment>
<dbReference type="InterPro" id="IPR025824">
    <property type="entry name" value="OB-fold_nuc-bd_dom"/>
</dbReference>
<evidence type="ECO:0000259" key="8">
    <source>
        <dbReference type="Pfam" id="PF13742"/>
    </source>
</evidence>
<evidence type="ECO:0000256" key="4">
    <source>
        <dbReference type="ARBA" id="ARBA00022839"/>
    </source>
</evidence>
<feature type="domain" description="Exonuclease VII large subunit C-terminal" evidence="7">
    <location>
        <begin position="121"/>
        <end position="387"/>
    </location>
</feature>
<comment type="subunit">
    <text evidence="5">Heterooligomer composed of large and small subunits.</text>
</comment>
<reference evidence="9 10" key="1">
    <citation type="submission" date="2018-05" db="EMBL/GenBank/DDBJ databases">
        <title>Draft Genome Sequences for a Diverse set of 7 Haemophilus Species.</title>
        <authorList>
            <person name="Nichols M."/>
            <person name="Topaz N."/>
            <person name="Wang X."/>
            <person name="Wang X."/>
            <person name="Boxrud D."/>
        </authorList>
    </citation>
    <scope>NUCLEOTIDE SEQUENCE [LARGE SCALE GENOMIC DNA]</scope>
    <source>
        <strain evidence="9 10">C2002001239</strain>
    </source>
</reference>
<dbReference type="Proteomes" id="UP000253872">
    <property type="component" value="Unassembled WGS sequence"/>
</dbReference>
<evidence type="ECO:0000256" key="2">
    <source>
        <dbReference type="ARBA" id="ARBA00022722"/>
    </source>
</evidence>
<dbReference type="GO" id="GO:0008855">
    <property type="term" value="F:exodeoxyribonuclease VII activity"/>
    <property type="evidence" value="ECO:0007669"/>
    <property type="project" value="UniProtKB-UniRule"/>
</dbReference>
<comment type="caution">
    <text evidence="9">The sequence shown here is derived from an EMBL/GenBank/DDBJ whole genome shotgun (WGS) entry which is preliminary data.</text>
</comment>
<keyword evidence="4 5" id="KW-0269">Exonuclease</keyword>
<proteinExistence type="inferred from homology"/>
<dbReference type="PANTHER" id="PTHR30008:SF0">
    <property type="entry name" value="EXODEOXYRIBONUCLEASE 7 LARGE SUBUNIT"/>
    <property type="match status" value="1"/>
</dbReference>
<protein>
    <recommendedName>
        <fullName evidence="5">Exodeoxyribonuclease 7 large subunit</fullName>
        <ecNumber evidence="5">3.1.11.6</ecNumber>
    </recommendedName>
    <alternativeName>
        <fullName evidence="5">Exodeoxyribonuclease VII large subunit</fullName>
        <shortName evidence="5">Exonuclease VII large subunit</shortName>
    </alternativeName>
</protein>
<comment type="function">
    <text evidence="5">Bidirectionally degrades single-stranded DNA into large acid-insoluble oligonucleotides, which are then degraded further into small acid-soluble oligonucleotides.</text>
</comment>
<keyword evidence="3 5" id="KW-0378">Hydrolase</keyword>
<keyword evidence="1 5" id="KW-0963">Cytoplasm</keyword>
<dbReference type="AlphaFoldDB" id="A0A369YPQ4"/>
<dbReference type="GO" id="GO:0005737">
    <property type="term" value="C:cytoplasm"/>
    <property type="evidence" value="ECO:0007669"/>
    <property type="project" value="UniProtKB-SubCell"/>
</dbReference>
<dbReference type="GO" id="GO:0003676">
    <property type="term" value="F:nucleic acid binding"/>
    <property type="evidence" value="ECO:0007669"/>
    <property type="project" value="InterPro"/>
</dbReference>
<sequence>MNNVLTVSQLNYSVRHLLEVEFGQVWLTGEISNFSQPVSGHWYLTLKDQHAQVRCAMFKMKNLRVNFKPQNGMQVLVRASVSLYEPRGDYQVIIESMQPAGEGLLQQQFEQLKMKLAAQGLFAQEHKKPIPSFAKRVGIITSSSGAALQDILHVLARRDPSLSVIIYPTQVQGKEAIDEIVSTIQLANIRQECDVLIVGRGGGSLEDLWCFNEEKVAYAIYHSNIPIISAVGHETDVTIADFVADLRAPTPSAAAELVSRDCQELIRQLQHQFDKAGLAFDRIWSEKTTQLSQLTLRLNAQHPNQRLAWQKQQLHQLSNRMNLAMQQRIAHQSLKLNQLKQRAEIQHPVKQLAEKAQALKRLNLRLDLQIQQYWQNINQQWQSVLERFERNPLPMQVHKKQQYQQQLAYRLQYAMEKSWMQANSQFKALCAQVDGLSPLKILSRGYSVTQVENGEVLTSTKQVQKGDRLSTRLAEGQVISEVVEIAS</sequence>
<dbReference type="CDD" id="cd04489">
    <property type="entry name" value="ExoVII_LU_OBF"/>
    <property type="match status" value="1"/>
</dbReference>
<dbReference type="Pfam" id="PF02601">
    <property type="entry name" value="Exonuc_VII_L"/>
    <property type="match status" value="1"/>
</dbReference>
<dbReference type="NCBIfam" id="TIGR00237">
    <property type="entry name" value="xseA"/>
    <property type="match status" value="1"/>
</dbReference>
<comment type="similarity">
    <text evidence="5 6">Belongs to the XseA family.</text>
</comment>
<accession>A0A369YPQ4</accession>
<evidence type="ECO:0000256" key="5">
    <source>
        <dbReference type="HAMAP-Rule" id="MF_00378"/>
    </source>
</evidence>
<keyword evidence="2 5" id="KW-0540">Nuclease</keyword>
<evidence type="ECO:0000256" key="1">
    <source>
        <dbReference type="ARBA" id="ARBA00022490"/>
    </source>
</evidence>
<dbReference type="GO" id="GO:0009318">
    <property type="term" value="C:exodeoxyribonuclease VII complex"/>
    <property type="evidence" value="ECO:0007669"/>
    <property type="project" value="UniProtKB-UniRule"/>
</dbReference>
<dbReference type="HAMAP" id="MF_00378">
    <property type="entry name" value="Exonuc_7_L"/>
    <property type="match status" value="1"/>
</dbReference>
<evidence type="ECO:0000313" key="10">
    <source>
        <dbReference type="Proteomes" id="UP000253872"/>
    </source>
</evidence>